<organism evidence="1 2">
    <name type="scientific">Trifolium pratense</name>
    <name type="common">Red clover</name>
    <dbReference type="NCBI Taxonomy" id="57577"/>
    <lineage>
        <taxon>Eukaryota</taxon>
        <taxon>Viridiplantae</taxon>
        <taxon>Streptophyta</taxon>
        <taxon>Embryophyta</taxon>
        <taxon>Tracheophyta</taxon>
        <taxon>Spermatophyta</taxon>
        <taxon>Magnoliopsida</taxon>
        <taxon>eudicotyledons</taxon>
        <taxon>Gunneridae</taxon>
        <taxon>Pentapetalae</taxon>
        <taxon>rosids</taxon>
        <taxon>fabids</taxon>
        <taxon>Fabales</taxon>
        <taxon>Fabaceae</taxon>
        <taxon>Papilionoideae</taxon>
        <taxon>50 kb inversion clade</taxon>
        <taxon>NPAAA clade</taxon>
        <taxon>Hologalegina</taxon>
        <taxon>IRL clade</taxon>
        <taxon>Trifolieae</taxon>
        <taxon>Trifolium</taxon>
    </lineage>
</organism>
<sequence>FRNGATCTDNAALTVTDVMMLLHYSNTDVRMIELRKQCTVTATQSEQLKDW</sequence>
<comment type="caution">
    <text evidence="1">The sequence shown here is derived from an EMBL/GenBank/DDBJ whole genome shotgun (WGS) entry which is preliminary data.</text>
</comment>
<proteinExistence type="predicted"/>
<dbReference type="Proteomes" id="UP000236291">
    <property type="component" value="Unassembled WGS sequence"/>
</dbReference>
<feature type="non-terminal residue" evidence="1">
    <location>
        <position position="1"/>
    </location>
</feature>
<accession>A0A2K3KWP4</accession>
<evidence type="ECO:0000313" key="2">
    <source>
        <dbReference type="Proteomes" id="UP000236291"/>
    </source>
</evidence>
<gene>
    <name evidence="1" type="ORF">L195_g057653</name>
</gene>
<name>A0A2K3KWP4_TRIPR</name>
<dbReference type="EMBL" id="ASHM01115378">
    <property type="protein sequence ID" value="PNX70697.1"/>
    <property type="molecule type" value="Genomic_DNA"/>
</dbReference>
<reference evidence="1 2" key="2">
    <citation type="journal article" date="2017" name="Front. Plant Sci.">
        <title>Gene Classification and Mining of Molecular Markers Useful in Red Clover (Trifolium pratense) Breeding.</title>
        <authorList>
            <person name="Istvanek J."/>
            <person name="Dluhosova J."/>
            <person name="Dluhos P."/>
            <person name="Patkova L."/>
            <person name="Nedelnik J."/>
            <person name="Repkova J."/>
        </authorList>
    </citation>
    <scope>NUCLEOTIDE SEQUENCE [LARGE SCALE GENOMIC DNA]</scope>
    <source>
        <strain evidence="2">cv. Tatra</strain>
        <tissue evidence="1">Young leaves</tissue>
    </source>
</reference>
<dbReference type="AlphaFoldDB" id="A0A2K3KWP4"/>
<reference evidence="1 2" key="1">
    <citation type="journal article" date="2014" name="Am. J. Bot.">
        <title>Genome assembly and annotation for red clover (Trifolium pratense; Fabaceae).</title>
        <authorList>
            <person name="Istvanek J."/>
            <person name="Jaros M."/>
            <person name="Krenek A."/>
            <person name="Repkova J."/>
        </authorList>
    </citation>
    <scope>NUCLEOTIDE SEQUENCE [LARGE SCALE GENOMIC DNA]</scope>
    <source>
        <strain evidence="2">cv. Tatra</strain>
        <tissue evidence="1">Young leaves</tissue>
    </source>
</reference>
<protein>
    <submittedName>
        <fullName evidence="1">Uncharacterized protein</fullName>
    </submittedName>
</protein>
<evidence type="ECO:0000313" key="1">
    <source>
        <dbReference type="EMBL" id="PNX70697.1"/>
    </source>
</evidence>